<evidence type="ECO:0000256" key="5">
    <source>
        <dbReference type="PIRSR" id="PIRSR600760-2"/>
    </source>
</evidence>
<dbReference type="PANTHER" id="PTHR20854">
    <property type="entry name" value="INOSITOL MONOPHOSPHATASE"/>
    <property type="match status" value="1"/>
</dbReference>
<comment type="similarity">
    <text evidence="1">Belongs to the inositol monophosphatase superfamily.</text>
</comment>
<dbReference type="Proteomes" id="UP000238801">
    <property type="component" value="Unassembled WGS sequence"/>
</dbReference>
<evidence type="ECO:0000313" key="7">
    <source>
        <dbReference type="Proteomes" id="UP000238801"/>
    </source>
</evidence>
<dbReference type="Pfam" id="PF00459">
    <property type="entry name" value="Inositol_P"/>
    <property type="match status" value="1"/>
</dbReference>
<comment type="caution">
    <text evidence="6">The sequence shown here is derived from an EMBL/GenBank/DDBJ whole genome shotgun (WGS) entry which is preliminary data.</text>
</comment>
<gene>
    <name evidence="6" type="ORF">BCF33_1648</name>
</gene>
<dbReference type="CDD" id="cd01638">
    <property type="entry name" value="CysQ"/>
    <property type="match status" value="1"/>
</dbReference>
<sequence>MPASDLALLRDAAHAAGAEALRFWRRDPAVRDKGGDLGPVSEADLAANAVLEARLRDDRPGYAWLSEESPDDPASRVSGPAWIVDPLDGTRAFLKGEADWAVAAAMVVDGVPEAAVVHLPARGLTYAALRGAGATLDDAPIRARAIPADPPAVLTTKANLRPEDWPDGLPEVRTAFRPSLAWRLCLVAEGRFDAMLTLRDSWYWDIAAGALIAAEAGAVVTDRDGAPLRFDGWTPKTAGCVATGGIPHEALIP</sequence>
<dbReference type="PRINTS" id="PR00377">
    <property type="entry name" value="IMPHPHTASES"/>
</dbReference>
<dbReference type="PANTHER" id="PTHR20854:SF4">
    <property type="entry name" value="INOSITOL-1-MONOPHOSPHATASE-RELATED"/>
    <property type="match status" value="1"/>
</dbReference>
<dbReference type="GO" id="GO:0007165">
    <property type="term" value="P:signal transduction"/>
    <property type="evidence" value="ECO:0007669"/>
    <property type="project" value="TreeGrafter"/>
</dbReference>
<dbReference type="GO" id="GO:0046872">
    <property type="term" value="F:metal ion binding"/>
    <property type="evidence" value="ECO:0007669"/>
    <property type="project" value="UniProtKB-KW"/>
</dbReference>
<feature type="binding site" evidence="5">
    <location>
        <position position="88"/>
    </location>
    <ligand>
        <name>Mg(2+)</name>
        <dbReference type="ChEBI" id="CHEBI:18420"/>
        <label>1</label>
        <note>catalytic</note>
    </ligand>
</feature>
<dbReference type="InterPro" id="IPR020550">
    <property type="entry name" value="Inositol_monophosphatase_CS"/>
</dbReference>
<comment type="cofactor">
    <cofactor evidence="5">
        <name>Mg(2+)</name>
        <dbReference type="ChEBI" id="CHEBI:18420"/>
    </cofactor>
</comment>
<dbReference type="InterPro" id="IPR020583">
    <property type="entry name" value="Inositol_monoP_metal-BS"/>
</dbReference>
<dbReference type="EMBL" id="PVTT01000002">
    <property type="protein sequence ID" value="PRY92794.1"/>
    <property type="molecule type" value="Genomic_DNA"/>
</dbReference>
<dbReference type="GO" id="GO:0006020">
    <property type="term" value="P:inositol metabolic process"/>
    <property type="evidence" value="ECO:0007669"/>
    <property type="project" value="TreeGrafter"/>
</dbReference>
<evidence type="ECO:0000256" key="2">
    <source>
        <dbReference type="ARBA" id="ARBA00022723"/>
    </source>
</evidence>
<feature type="binding site" evidence="5">
    <location>
        <position position="205"/>
    </location>
    <ligand>
        <name>Mg(2+)</name>
        <dbReference type="ChEBI" id="CHEBI:18420"/>
        <label>1</label>
        <note>catalytic</note>
    </ligand>
</feature>
<dbReference type="OrthoDB" id="9785695at2"/>
<protein>
    <submittedName>
        <fullName evidence="6">Myo-inositol-1(Or 4)-monophosphatase</fullName>
    </submittedName>
</protein>
<dbReference type="SUPFAM" id="SSF56655">
    <property type="entry name" value="Carbohydrate phosphatase"/>
    <property type="match status" value="1"/>
</dbReference>
<feature type="binding site" evidence="5">
    <location>
        <position position="87"/>
    </location>
    <ligand>
        <name>Mg(2+)</name>
        <dbReference type="ChEBI" id="CHEBI:18420"/>
        <label>1</label>
        <note>catalytic</note>
    </ligand>
</feature>
<dbReference type="Gene3D" id="3.40.190.80">
    <property type="match status" value="1"/>
</dbReference>
<dbReference type="Gene3D" id="3.30.540.10">
    <property type="entry name" value="Fructose-1,6-Bisphosphatase, subunit A, domain 1"/>
    <property type="match status" value="1"/>
</dbReference>
<keyword evidence="4 5" id="KW-0460">Magnesium</keyword>
<dbReference type="InterPro" id="IPR000760">
    <property type="entry name" value="Inositol_monophosphatase-like"/>
</dbReference>
<feature type="binding site" evidence="5">
    <location>
        <position position="85"/>
    </location>
    <ligand>
        <name>Mg(2+)</name>
        <dbReference type="ChEBI" id="CHEBI:18420"/>
        <label>1</label>
        <note>catalytic</note>
    </ligand>
</feature>
<dbReference type="GO" id="GO:0008934">
    <property type="term" value="F:inositol monophosphate 1-phosphatase activity"/>
    <property type="evidence" value="ECO:0007669"/>
    <property type="project" value="TreeGrafter"/>
</dbReference>
<proteinExistence type="inferred from homology"/>
<feature type="binding site" evidence="5">
    <location>
        <position position="67"/>
    </location>
    <ligand>
        <name>Mg(2+)</name>
        <dbReference type="ChEBI" id="CHEBI:18420"/>
        <label>1</label>
        <note>catalytic</note>
    </ligand>
</feature>
<evidence type="ECO:0000256" key="4">
    <source>
        <dbReference type="ARBA" id="ARBA00022842"/>
    </source>
</evidence>
<name>A0A2T0X1Q8_9RHOB</name>
<dbReference type="RefSeq" id="WP_106160458.1">
    <property type="nucleotide sequence ID" value="NZ_PVTT01000002.1"/>
</dbReference>
<dbReference type="GO" id="GO:0046854">
    <property type="term" value="P:phosphatidylinositol phosphate biosynthetic process"/>
    <property type="evidence" value="ECO:0007669"/>
    <property type="project" value="InterPro"/>
</dbReference>
<evidence type="ECO:0000256" key="3">
    <source>
        <dbReference type="ARBA" id="ARBA00022801"/>
    </source>
</evidence>
<reference evidence="6 7" key="1">
    <citation type="submission" date="2018-03" db="EMBL/GenBank/DDBJ databases">
        <title>Genomic Encyclopedia of Archaeal and Bacterial Type Strains, Phase II (KMG-II): from individual species to whole genera.</title>
        <authorList>
            <person name="Goeker M."/>
        </authorList>
    </citation>
    <scope>NUCLEOTIDE SEQUENCE [LARGE SCALE GENOMIC DNA]</scope>
    <source>
        <strain evidence="6 7">DSM 29318</strain>
    </source>
</reference>
<dbReference type="AlphaFoldDB" id="A0A2T0X1Q8"/>
<accession>A0A2T0X1Q8</accession>
<dbReference type="PROSITE" id="PS00630">
    <property type="entry name" value="IMP_2"/>
    <property type="match status" value="1"/>
</dbReference>
<dbReference type="PROSITE" id="PS00629">
    <property type="entry name" value="IMP_1"/>
    <property type="match status" value="1"/>
</dbReference>
<evidence type="ECO:0000313" key="6">
    <source>
        <dbReference type="EMBL" id="PRY92794.1"/>
    </source>
</evidence>
<evidence type="ECO:0000256" key="1">
    <source>
        <dbReference type="ARBA" id="ARBA00009759"/>
    </source>
</evidence>
<organism evidence="6 7">
    <name type="scientific">Hasllibacter halocynthiae</name>
    <dbReference type="NCBI Taxonomy" id="595589"/>
    <lineage>
        <taxon>Bacteria</taxon>
        <taxon>Pseudomonadati</taxon>
        <taxon>Pseudomonadota</taxon>
        <taxon>Alphaproteobacteria</taxon>
        <taxon>Rhodobacterales</taxon>
        <taxon>Roseobacteraceae</taxon>
        <taxon>Hasllibacter</taxon>
    </lineage>
</organism>
<keyword evidence="3" id="KW-0378">Hydrolase</keyword>
<keyword evidence="7" id="KW-1185">Reference proteome</keyword>
<keyword evidence="2 5" id="KW-0479">Metal-binding</keyword>